<proteinExistence type="predicted"/>
<organism evidence="1 2">
    <name type="scientific">Neocallimastix californiae</name>
    <dbReference type="NCBI Taxonomy" id="1754190"/>
    <lineage>
        <taxon>Eukaryota</taxon>
        <taxon>Fungi</taxon>
        <taxon>Fungi incertae sedis</taxon>
        <taxon>Chytridiomycota</taxon>
        <taxon>Chytridiomycota incertae sedis</taxon>
        <taxon>Neocallimastigomycetes</taxon>
        <taxon>Neocallimastigales</taxon>
        <taxon>Neocallimastigaceae</taxon>
        <taxon>Neocallimastix</taxon>
    </lineage>
</organism>
<comment type="caution">
    <text evidence="1">The sequence shown here is derived from an EMBL/GenBank/DDBJ whole genome shotgun (WGS) entry which is preliminary data.</text>
</comment>
<reference evidence="1 2" key="1">
    <citation type="submission" date="2016-08" db="EMBL/GenBank/DDBJ databases">
        <title>A Parts List for Fungal Cellulosomes Revealed by Comparative Genomics.</title>
        <authorList>
            <consortium name="DOE Joint Genome Institute"/>
            <person name="Haitjema C.H."/>
            <person name="Gilmore S.P."/>
            <person name="Henske J.K."/>
            <person name="Solomon K.V."/>
            <person name="De Groot R."/>
            <person name="Kuo A."/>
            <person name="Mondo S.J."/>
            <person name="Salamov A.A."/>
            <person name="Labutti K."/>
            <person name="Zhao Z."/>
            <person name="Chiniquy J."/>
            <person name="Barry K."/>
            <person name="Brewer H.M."/>
            <person name="Purvine S.O."/>
            <person name="Wright A.T."/>
            <person name="Boxma B."/>
            <person name="Van Alen T."/>
            <person name="Hackstein J.H."/>
            <person name="Baker S.E."/>
            <person name="Grigoriev I.V."/>
            <person name="O'Malley M.A."/>
        </authorList>
    </citation>
    <scope>NUCLEOTIDE SEQUENCE [LARGE SCALE GENOMIC DNA]</scope>
    <source>
        <strain evidence="1 2">G1</strain>
    </source>
</reference>
<evidence type="ECO:0000313" key="1">
    <source>
        <dbReference type="EMBL" id="ORY34436.1"/>
    </source>
</evidence>
<name>A0A1Y2BI45_9FUNG</name>
<keyword evidence="2" id="KW-1185">Reference proteome</keyword>
<evidence type="ECO:0008006" key="3">
    <source>
        <dbReference type="Google" id="ProtNLM"/>
    </source>
</evidence>
<accession>A0A1Y2BI45</accession>
<sequence length="2617" mass="278908">MATADSPISICLNYNPDALTNEEKPTTVALNGSNSGNYLVYKNMDPKSNIFGLTENNEQFAIVGITDKMVRLNETYTNGHKYVYADSTNNKVMEKGGKDYPKAGTTSDPDEAKILELLCNGGKCKDSSSVTVISGASDGIVMRKGNVAPAAGTADYDGAEKGTIHMYKCSSGNCEMISGYRKVDSDYYGVTASSGAAKAQQEPPTNGCTTTNIGLVYKSGSAYFICIEKGQAVELKDDNSGYYILGEGTGVGPFAGVANKMIYIDDNANNVYVYSDFVGENSKNYLVEFNGKFGSYKYVEASTSFMKDTSMNGVKPFQQLENLSNVYSEISLDNSEWIDASKSRWAIFNCKSGDDTCVRTYGYLKTGDGKYYKVPHPDAGDTIDSVTPESTACGGAEIYKLKSNGVCLKNSEQKLGKMEAGGLYIMESTKNSIFCEHKSGKSFIVEATDYSLTYKNVFDDEKGAHLFLSNVKASPNDIIGSGGSSNLSNLELYDCDKDGVCNKINGYVRKSDTEFYEFDTGDTPIASALTPDILSSCTGNVGKIIEDGTGKYLCLDAGRKVSVLNSGNGYYVFSANTAGKLANNDNKMVRINNGIIAADPNIGTDGNYIVKEGNQYTAYTQTSNVFTGRTGSSEIFVYEQIDSTNVFREVTALDKATSSEDIKKWALFDCTNANCERVYGYRKIGSNYAIFQYDDVNTLIPATSITTNTCTSTADAGKLLSEDKLCLVPSTTEADQVKGSMTPGNSYLLSLANTSVFSGSVSGKSMIIRATGNSFSVKPMSDINILKIVKSVVTTPIAADYSSAAASIAIYQCSESNVCQGISGYVKNSGSFYGVDVTAGASKVTLSNSCSSNVGNIMKDADEVPYLCLDTNSSVTVATGTGLHYVLGSVADTSKLQSKKLVTITSDYIVVDDSLDDDADTSYLIKYSTNYKALKKASKTFTADTSISGMKTYQKVASGSNVYREITNLSNVPLADIGDLMLFNCKSGSCIPMAGYMLIKDNVVIESDGSICQKSSNVISDNCSEGNGKVKVNESKLQFCLLNTGNPVDLSDEKSYFTNNKNYVVNSDKNIIANPVPDVGYYLIKSNEVLTTDNVDGDNLVSCPGNSLSCTPTPVGSVNNFGYYIDAFNSGKLIQCVSSPQKACKLISTSATNAAPKHYIQAVADTSDNIRVITCTESECVKRGSDAKGYFVNSGGETDQHVISCKGGANDCELLADGGISTCSKVGGVKVSSTNKKVFLCLTTTNTAEEVDSVNQVEIKVGATASNKALTIASANDFPGASAGEYISVKIDSDGTALYQAPAEATALPECATVSAGALCTIKSGGSIPQNKLCIKGNEIYKSGSNTCGAESLTDPSYLIYQCDNANTCVIPTIGSLDGSENLIIYKYQSSTLTQLKGKYYFDGTSDNRLFYCKSDGKCAVVVNEGYYNVDADGNTPATHPLLKVASDMTASAIAKANVIDANTAGQYFVDGTSKSGNNYSKLIKCTTSGEDVTCGSYSIKNNGDVYLNFDASSATKALLQCDGTYYSAVNVDGYGAGNYYHLNGDSKLNLLIKCTSGGCQKDTASADKVYLDRSSTDDGTNFSKLIKCSGDPVVCTSSAAVESDLGYIKNDGQGGKLIYCESGASGITCSDVDAPAAGYLKNNAATPAYLKCTSSTASSCSAYTLKTTTCSNSIIGELSSDGKLCLSESKSGSFATGAYLVDLGSTSKFPSLNGAAGVDNNFGYVLASDYALYLDINQNEVVTVDTDMKISQSSENSYSCKSGICTEGLKIGGSGNELIACPDGEKNSAKSGVSFCVDESDSKIYEVDEDGVCTQTAALAGGVYIFRIEDIKTDVKKFTPGESNKGILNTDVEKLAIYQCNSDSKCKLFEGYIKIDTFTLITSNDDYTVTRDYKKTDVITFEVTTNEEWAADTFYSKETVYYHVSESGITAEGEAFHEDCSQTANIGKLSAEGKICISPENEVDMDSAKYLITTGVSNGNWYLDMNTNYIIKTNVEGITDGINIINLSTIEVVDISQMDGTALDGVKEKLALYDCDSTSKVCRETYGYIKSNEEIGSAKFFKIISGTNAEVTPEASCASGQIGLLYDTSSAKLCNVASGTATFGTKKYFQIADTIVTGNAFIETGAVDIVIEVGTHYMILKTLPAGVHVFEIDNTSMEIKLDSDTVTTPGNLALYSCTETDCSNTKGYAKIGDSFYSIGASKALVNGGNIVESCDGDTFGKVYATATPPKLCLGDGESIDFNVSTDDIAYHIITNASTNVFTGTGDGTTKILIKSVKNKLILDSKTAQNGKTYILKLGEEYKEYTYDGTKFTDDTDLTTTVAEKIVDNVWLDVTEDPSTATDKTKLALFNCAGGTCTPTVGYIKIGEDYYAIGASSSTLLDEEDFVDCTSASEVGGLTSNGEICLDSNADPEQAVKEDTDASYLLAVPSDHSGPFVNLKSKSIILAISDTPKKYLYDTTNDGIQVKTIPNNNEITNFGSGDCTDDTKKSQVRIINCSSGICELITGYVKDAKDSKYYAISTTGDAAVVNDDTVDLTTADHCESKIGLIIKQQAAPGDYYLCLDTNTSVKIEASKNYITGATLESGSKLTAKKMVTFGTNYIAVDESFEGKKKITFK</sequence>
<dbReference type="OrthoDB" id="10692543at2759"/>
<evidence type="ECO:0000313" key="2">
    <source>
        <dbReference type="Proteomes" id="UP000193920"/>
    </source>
</evidence>
<dbReference type="Proteomes" id="UP000193920">
    <property type="component" value="Unassembled WGS sequence"/>
</dbReference>
<protein>
    <recommendedName>
        <fullName evidence="3">Scaffoldin</fullName>
    </recommendedName>
</protein>
<dbReference type="EMBL" id="MCOG01000155">
    <property type="protein sequence ID" value="ORY34436.1"/>
    <property type="molecule type" value="Genomic_DNA"/>
</dbReference>
<gene>
    <name evidence="1" type="ORF">LY90DRAFT_67127</name>
</gene>